<keyword evidence="6" id="KW-1185">Reference proteome</keyword>
<name>A0ABV4UNH4_9MICC</name>
<evidence type="ECO:0000256" key="2">
    <source>
        <dbReference type="SAM" id="MobiDB-lite"/>
    </source>
</evidence>
<feature type="domain" description="Cell envelope-related transcriptional attenuator" evidence="4">
    <location>
        <begin position="190"/>
        <end position="368"/>
    </location>
</feature>
<organism evidence="5 6">
    <name type="scientific">Arthrobacter halodurans</name>
    <dbReference type="NCBI Taxonomy" id="516699"/>
    <lineage>
        <taxon>Bacteria</taxon>
        <taxon>Bacillati</taxon>
        <taxon>Actinomycetota</taxon>
        <taxon>Actinomycetes</taxon>
        <taxon>Micrococcales</taxon>
        <taxon>Micrococcaceae</taxon>
        <taxon>Arthrobacter</taxon>
    </lineage>
</organism>
<proteinExistence type="inferred from homology"/>
<keyword evidence="3" id="KW-0812">Transmembrane</keyword>
<feature type="compositionally biased region" description="Low complexity" evidence="2">
    <location>
        <begin position="453"/>
        <end position="494"/>
    </location>
</feature>
<feature type="transmembrane region" description="Helical" evidence="3">
    <location>
        <begin position="126"/>
        <end position="146"/>
    </location>
</feature>
<evidence type="ECO:0000256" key="1">
    <source>
        <dbReference type="ARBA" id="ARBA00006068"/>
    </source>
</evidence>
<dbReference type="PANTHER" id="PTHR33392:SF6">
    <property type="entry name" value="POLYISOPRENYL-TEICHOIC ACID--PEPTIDOGLYCAN TEICHOIC ACID TRANSFERASE TAGU"/>
    <property type="match status" value="1"/>
</dbReference>
<dbReference type="NCBIfam" id="TIGR00350">
    <property type="entry name" value="lytR_cpsA_psr"/>
    <property type="match status" value="1"/>
</dbReference>
<feature type="transmembrane region" description="Helical" evidence="3">
    <location>
        <begin position="87"/>
        <end position="114"/>
    </location>
</feature>
<keyword evidence="3" id="KW-1133">Transmembrane helix</keyword>
<protein>
    <submittedName>
        <fullName evidence="5">LCP family protein</fullName>
    </submittedName>
</protein>
<accession>A0ABV4UNH4</accession>
<evidence type="ECO:0000313" key="5">
    <source>
        <dbReference type="EMBL" id="MFB0835216.1"/>
    </source>
</evidence>
<reference evidence="5 6" key="1">
    <citation type="submission" date="2024-09" db="EMBL/GenBank/DDBJ databases">
        <authorList>
            <person name="Salinas-Garcia M.A."/>
            <person name="Prieme A."/>
        </authorList>
    </citation>
    <scope>NUCLEOTIDE SEQUENCE [LARGE SCALE GENOMIC DNA]</scope>
    <source>
        <strain evidence="5 6">DSM 21081</strain>
    </source>
</reference>
<gene>
    <name evidence="5" type="ORF">ACETWP_11510</name>
</gene>
<dbReference type="Pfam" id="PF03816">
    <property type="entry name" value="LytR_cpsA_psr"/>
    <property type="match status" value="1"/>
</dbReference>
<feature type="region of interest" description="Disordered" evidence="2">
    <location>
        <begin position="1"/>
        <end position="21"/>
    </location>
</feature>
<feature type="region of interest" description="Disordered" evidence="2">
    <location>
        <begin position="453"/>
        <end position="512"/>
    </location>
</feature>
<comment type="caution">
    <text evidence="5">The sequence shown here is derived from an EMBL/GenBank/DDBJ whole genome shotgun (WGS) entry which is preliminary data.</text>
</comment>
<dbReference type="InterPro" id="IPR004474">
    <property type="entry name" value="LytR_CpsA_psr"/>
</dbReference>
<dbReference type="InterPro" id="IPR050922">
    <property type="entry name" value="LytR/CpsA/Psr_CW_biosynth"/>
</dbReference>
<dbReference type="PANTHER" id="PTHR33392">
    <property type="entry name" value="POLYISOPRENYL-TEICHOIC ACID--PEPTIDOGLYCAN TEICHOIC ACID TRANSFERASE TAGU"/>
    <property type="match status" value="1"/>
</dbReference>
<evidence type="ECO:0000259" key="4">
    <source>
        <dbReference type="Pfam" id="PF03816"/>
    </source>
</evidence>
<sequence>MSQPRQSMTDPVRHPEAASSRTRTKRALVLLLLTVFVPGGAQVVAGNRSLGRKALVVTLSCWFVLLAVLAVALVDRGILIEVLARPLVQLALAVVLGLLAVGWLVLFVNTLVIIRPRLLAPGARAFAAAATAVLVLATSGVLGYGAHVLNTGRGTIQNVFASGPAFEPVNGRYNIMVMGGDAGANRTGLRPDTMAVFSVDAKTGKTVVISIPRNFQNAPFPESSPLRAVFPDGFNCGDECIMNALYPTVENQYADLFPEGSNAGAEAMLDAAEGITGLPVQGYVLIDMAGFAAFIDAMGGVRVDSGGWVPYRGAPRDDIPVRTRWFPPGELNLSGDDALWYARSRYFTTDYHRIRRQQCLQQAMVNQFNPQTVLTRFSGIMSAGEQLLETNIPQDQLGSFLNLADKSRKTPFERLTLGAPDFGTSAERFSTYPDFDRIRQRVDALLLEASGAAPAASSAPARSTPANDGASASATSGGAAAATTTAAAPSTAASIESGASEAPTTQPDGSPITEDYLIQLELTGQTDLISLIASTNDECSTP</sequence>
<dbReference type="RefSeq" id="WP_373972394.1">
    <property type="nucleotide sequence ID" value="NZ_JBHDLJ010000009.1"/>
</dbReference>
<comment type="similarity">
    <text evidence="1">Belongs to the LytR/CpsA/Psr (LCP) family.</text>
</comment>
<evidence type="ECO:0000256" key="3">
    <source>
        <dbReference type="SAM" id="Phobius"/>
    </source>
</evidence>
<dbReference type="Gene3D" id="3.40.630.190">
    <property type="entry name" value="LCP protein"/>
    <property type="match status" value="1"/>
</dbReference>
<keyword evidence="3" id="KW-0472">Membrane</keyword>
<dbReference type="Proteomes" id="UP001575652">
    <property type="component" value="Unassembled WGS sequence"/>
</dbReference>
<dbReference type="EMBL" id="JBHDLJ010000009">
    <property type="protein sequence ID" value="MFB0835216.1"/>
    <property type="molecule type" value="Genomic_DNA"/>
</dbReference>
<feature type="transmembrane region" description="Helical" evidence="3">
    <location>
        <begin position="55"/>
        <end position="75"/>
    </location>
</feature>
<evidence type="ECO:0000313" key="6">
    <source>
        <dbReference type="Proteomes" id="UP001575652"/>
    </source>
</evidence>